<evidence type="ECO:0000313" key="2">
    <source>
        <dbReference type="Proteomes" id="UP000828048"/>
    </source>
</evidence>
<sequence>MAILGGEFRDIAFCQLAGTDSWTLLNNVDSGGYVDIMYVAHHVDNNGKVMPLSHWPYRTVNFEVMKLNSDRDNWEVVKDLDNRVLFVGLNQSVSVSVAELNLRPNSIYFADDSFDLMHKSIFKEPYFAVWRVGYYPVWRVVDRHRVARIGVFLGSSSGHMDRGSEE</sequence>
<protein>
    <submittedName>
        <fullName evidence="1">Uncharacterized protein</fullName>
    </submittedName>
</protein>
<dbReference type="Proteomes" id="UP000828048">
    <property type="component" value="Chromosome 8"/>
</dbReference>
<gene>
    <name evidence="1" type="ORF">Vadar_009069</name>
</gene>
<organism evidence="1 2">
    <name type="scientific">Vaccinium darrowii</name>
    <dbReference type="NCBI Taxonomy" id="229202"/>
    <lineage>
        <taxon>Eukaryota</taxon>
        <taxon>Viridiplantae</taxon>
        <taxon>Streptophyta</taxon>
        <taxon>Embryophyta</taxon>
        <taxon>Tracheophyta</taxon>
        <taxon>Spermatophyta</taxon>
        <taxon>Magnoliopsida</taxon>
        <taxon>eudicotyledons</taxon>
        <taxon>Gunneridae</taxon>
        <taxon>Pentapetalae</taxon>
        <taxon>asterids</taxon>
        <taxon>Ericales</taxon>
        <taxon>Ericaceae</taxon>
        <taxon>Vaccinioideae</taxon>
        <taxon>Vaccinieae</taxon>
        <taxon>Vaccinium</taxon>
    </lineage>
</organism>
<comment type="caution">
    <text evidence="1">The sequence shown here is derived from an EMBL/GenBank/DDBJ whole genome shotgun (WGS) entry which is preliminary data.</text>
</comment>
<keyword evidence="2" id="KW-1185">Reference proteome</keyword>
<evidence type="ECO:0000313" key="1">
    <source>
        <dbReference type="EMBL" id="KAH7851250.1"/>
    </source>
</evidence>
<name>A0ACB7YEQ8_9ERIC</name>
<proteinExistence type="predicted"/>
<dbReference type="EMBL" id="CM037158">
    <property type="protein sequence ID" value="KAH7851250.1"/>
    <property type="molecule type" value="Genomic_DNA"/>
</dbReference>
<accession>A0ACB7YEQ8</accession>
<reference evidence="1 2" key="1">
    <citation type="journal article" date="2021" name="Hortic Res">
        <title>High-quality reference genome and annotation aids understanding of berry development for evergreen blueberry (Vaccinium darrowii).</title>
        <authorList>
            <person name="Yu J."/>
            <person name="Hulse-Kemp A.M."/>
            <person name="Babiker E."/>
            <person name="Staton M."/>
        </authorList>
    </citation>
    <scope>NUCLEOTIDE SEQUENCE [LARGE SCALE GENOMIC DNA]</scope>
    <source>
        <strain evidence="2">cv. NJ 8807/NJ 8810</strain>
        <tissue evidence="1">Young leaf</tissue>
    </source>
</reference>